<feature type="compositionally biased region" description="Pro residues" evidence="1">
    <location>
        <begin position="85"/>
        <end position="113"/>
    </location>
</feature>
<dbReference type="RefSeq" id="WP_377250571.1">
    <property type="nucleotide sequence ID" value="NZ_JBHLUH010000020.1"/>
</dbReference>
<evidence type="ECO:0000259" key="3">
    <source>
        <dbReference type="PROSITE" id="PS51173"/>
    </source>
</evidence>
<protein>
    <submittedName>
        <fullName evidence="4">Cellulose binding domain-containing protein</fullName>
    </submittedName>
</protein>
<keyword evidence="2" id="KW-0472">Membrane</keyword>
<name>A0ABV6M2G3_9ACTN</name>
<dbReference type="EMBL" id="JBHLUH010000020">
    <property type="protein sequence ID" value="MFC0528689.1"/>
    <property type="molecule type" value="Genomic_DNA"/>
</dbReference>
<sequence length="221" mass="22768">MRIGSGTPRVLRPGTVEMLPWVPTAVGVTILVGLLGFAIVSLRPADPVTRGAPPPPVSPPFLAGPAAPATTEAEVVTPEASVDPAPAPISLPPATSPPAPPRRTTAAPPPAPPREIAGRYRVVESFKDSFIGEVRVTNAAGSPRNWSVELRFPSGVGGLRTFWVDGAQQPALRRDGSRFTFTGAAPLGPGKAAPLRFHFDRTGPVPTPTVCTANGATCAGV</sequence>
<feature type="compositionally biased region" description="Low complexity" evidence="1">
    <location>
        <begin position="60"/>
        <end position="84"/>
    </location>
</feature>
<proteinExistence type="predicted"/>
<feature type="region of interest" description="Disordered" evidence="1">
    <location>
        <begin position="50"/>
        <end position="116"/>
    </location>
</feature>
<keyword evidence="2" id="KW-0812">Transmembrane</keyword>
<gene>
    <name evidence="4" type="ORF">ACFFIA_13555</name>
</gene>
<dbReference type="Pfam" id="PF00553">
    <property type="entry name" value="CBM_2"/>
    <property type="match status" value="1"/>
</dbReference>
<keyword evidence="5" id="KW-1185">Reference proteome</keyword>
<dbReference type="Proteomes" id="UP001589867">
    <property type="component" value="Unassembled WGS sequence"/>
</dbReference>
<evidence type="ECO:0000313" key="5">
    <source>
        <dbReference type="Proteomes" id="UP001589867"/>
    </source>
</evidence>
<dbReference type="InterPro" id="IPR001919">
    <property type="entry name" value="CBD2"/>
</dbReference>
<dbReference type="SMART" id="SM00637">
    <property type="entry name" value="CBD_II"/>
    <property type="match status" value="1"/>
</dbReference>
<feature type="domain" description="CBM2" evidence="3">
    <location>
        <begin position="108"/>
        <end position="221"/>
    </location>
</feature>
<accession>A0ABV6M2G3</accession>
<dbReference type="InterPro" id="IPR012291">
    <property type="entry name" value="CBM2_carb-bd_dom_sf"/>
</dbReference>
<dbReference type="Gene3D" id="2.60.40.290">
    <property type="match status" value="1"/>
</dbReference>
<evidence type="ECO:0000256" key="2">
    <source>
        <dbReference type="SAM" id="Phobius"/>
    </source>
</evidence>
<organism evidence="4 5">
    <name type="scientific">Phytohabitans kaempferiae</name>
    <dbReference type="NCBI Taxonomy" id="1620943"/>
    <lineage>
        <taxon>Bacteria</taxon>
        <taxon>Bacillati</taxon>
        <taxon>Actinomycetota</taxon>
        <taxon>Actinomycetes</taxon>
        <taxon>Micromonosporales</taxon>
        <taxon>Micromonosporaceae</taxon>
    </lineage>
</organism>
<dbReference type="InterPro" id="IPR008965">
    <property type="entry name" value="CBM2/CBM3_carb-bd_dom_sf"/>
</dbReference>
<feature type="transmembrane region" description="Helical" evidence="2">
    <location>
        <begin position="20"/>
        <end position="40"/>
    </location>
</feature>
<evidence type="ECO:0000256" key="1">
    <source>
        <dbReference type="SAM" id="MobiDB-lite"/>
    </source>
</evidence>
<dbReference type="PROSITE" id="PS51173">
    <property type="entry name" value="CBM2"/>
    <property type="match status" value="1"/>
</dbReference>
<comment type="caution">
    <text evidence="4">The sequence shown here is derived from an EMBL/GenBank/DDBJ whole genome shotgun (WGS) entry which is preliminary data.</text>
</comment>
<dbReference type="SUPFAM" id="SSF49384">
    <property type="entry name" value="Carbohydrate-binding domain"/>
    <property type="match status" value="1"/>
</dbReference>
<reference evidence="4 5" key="1">
    <citation type="submission" date="2024-09" db="EMBL/GenBank/DDBJ databases">
        <authorList>
            <person name="Sun Q."/>
            <person name="Mori K."/>
        </authorList>
    </citation>
    <scope>NUCLEOTIDE SEQUENCE [LARGE SCALE GENOMIC DNA]</scope>
    <source>
        <strain evidence="4 5">TBRC 3947</strain>
    </source>
</reference>
<keyword evidence="2" id="KW-1133">Transmembrane helix</keyword>
<evidence type="ECO:0000313" key="4">
    <source>
        <dbReference type="EMBL" id="MFC0528689.1"/>
    </source>
</evidence>